<dbReference type="OrthoDB" id="48988at2759"/>
<dbReference type="InterPro" id="IPR023210">
    <property type="entry name" value="NADP_OxRdtase_dom"/>
</dbReference>
<feature type="compositionally biased region" description="Basic and acidic residues" evidence="1">
    <location>
        <begin position="34"/>
        <end position="45"/>
    </location>
</feature>
<reference evidence="3 4" key="1">
    <citation type="journal article" date="2015" name="Sci. Rep.">
        <title>Genome of the facultative scuticociliatosis pathogen Pseudocohnilembus persalinus provides insight into its virulence through horizontal gene transfer.</title>
        <authorList>
            <person name="Xiong J."/>
            <person name="Wang G."/>
            <person name="Cheng J."/>
            <person name="Tian M."/>
            <person name="Pan X."/>
            <person name="Warren A."/>
            <person name="Jiang C."/>
            <person name="Yuan D."/>
            <person name="Miao W."/>
        </authorList>
    </citation>
    <scope>NUCLEOTIDE SEQUENCE [LARGE SCALE GENOMIC DNA]</scope>
    <source>
        <strain evidence="3">36N120E</strain>
    </source>
</reference>
<dbReference type="EMBL" id="LDAU01000140">
    <property type="protein sequence ID" value="KRX03253.1"/>
    <property type="molecule type" value="Genomic_DNA"/>
</dbReference>
<dbReference type="InterPro" id="IPR020471">
    <property type="entry name" value="AKR"/>
</dbReference>
<feature type="region of interest" description="Disordered" evidence="1">
    <location>
        <begin position="33"/>
        <end position="53"/>
    </location>
</feature>
<evidence type="ECO:0000256" key="1">
    <source>
        <dbReference type="SAM" id="MobiDB-lite"/>
    </source>
</evidence>
<evidence type="ECO:0000313" key="3">
    <source>
        <dbReference type="EMBL" id="KRX03253.1"/>
    </source>
</evidence>
<dbReference type="AlphaFoldDB" id="A0A0V0QMS9"/>
<proteinExistence type="predicted"/>
<organism evidence="3 4">
    <name type="scientific">Pseudocohnilembus persalinus</name>
    <name type="common">Ciliate</name>
    <dbReference type="NCBI Taxonomy" id="266149"/>
    <lineage>
        <taxon>Eukaryota</taxon>
        <taxon>Sar</taxon>
        <taxon>Alveolata</taxon>
        <taxon>Ciliophora</taxon>
        <taxon>Intramacronucleata</taxon>
        <taxon>Oligohymenophorea</taxon>
        <taxon>Scuticociliatia</taxon>
        <taxon>Philasterida</taxon>
        <taxon>Pseudocohnilembidae</taxon>
        <taxon>Pseudocohnilembus</taxon>
    </lineage>
</organism>
<evidence type="ECO:0000313" key="4">
    <source>
        <dbReference type="Proteomes" id="UP000054937"/>
    </source>
</evidence>
<accession>A0A0V0QMS9</accession>
<dbReference type="PANTHER" id="PTHR42686:SF1">
    <property type="entry name" value="GH17980P-RELATED"/>
    <property type="match status" value="1"/>
</dbReference>
<feature type="domain" description="NADP-dependent oxidoreductase" evidence="2">
    <location>
        <begin position="143"/>
        <end position="295"/>
    </location>
</feature>
<comment type="caution">
    <text evidence="3">The sequence shown here is derived from an EMBL/GenBank/DDBJ whole genome shotgun (WGS) entry which is preliminary data.</text>
</comment>
<gene>
    <name evidence="3" type="ORF">PPERSA_09265</name>
</gene>
<dbReference type="CDD" id="cd19099">
    <property type="entry name" value="AKR_unchar"/>
    <property type="match status" value="1"/>
</dbReference>
<dbReference type="GO" id="GO:0016491">
    <property type="term" value="F:oxidoreductase activity"/>
    <property type="evidence" value="ECO:0007669"/>
    <property type="project" value="InterPro"/>
</dbReference>
<keyword evidence="4" id="KW-1185">Reference proteome</keyword>
<dbReference type="Pfam" id="PF00248">
    <property type="entry name" value="Aldo_ket_red"/>
    <property type="match status" value="1"/>
</dbReference>
<dbReference type="Proteomes" id="UP000054937">
    <property type="component" value="Unassembled WGS sequence"/>
</dbReference>
<dbReference type="InterPro" id="IPR036812">
    <property type="entry name" value="NAD(P)_OxRdtase_dom_sf"/>
</dbReference>
<dbReference type="Gene3D" id="3.20.20.100">
    <property type="entry name" value="NADP-dependent oxidoreductase domain"/>
    <property type="match status" value="1"/>
</dbReference>
<dbReference type="PANTHER" id="PTHR42686">
    <property type="entry name" value="GH17980P-RELATED"/>
    <property type="match status" value="1"/>
</dbReference>
<sequence length="471" mass="54459">MLSLKKIINISIKQQKQFNQAIFKSGQQFCTKQENNENQEKKQAEYSDSDADVDEEQNDVYYKLRSDDLQQYYHGSGYTEKERLDGYATPEGTKKYAQINPLVSKDHFKTPYGSDLKISSLGIGSYRNSFEEIERLVVFNSYIESVLTGGVNYLDTSINSSGMSSERVLGAVLRYLQDNNQITRDQLFISTKHGKFTEDFDSGTSGTKYIGKLLKSEQIKESDVFERKCYHPTFLEHQFKHSLQNIGVNTLDLVYINEPIAQTPEKFYDAMANAFEFYENKVQQNQLRYYGVDSWQGFRSLQDDYFIHIEIGKLVEMAEKIAGKNNSFKFINFPLSHIMPDALTEKQQTLKLSEEKQINTTIFEIADYYKININTKSPLAGGAALNEELPENVFPYEKNTDRHIQFARSTPSNAYISCIMGTGRQINLLHKLQLIEQDLIPQESMYKFYKKDKIKVGNLNFVQQQYDDQKE</sequence>
<evidence type="ECO:0000259" key="2">
    <source>
        <dbReference type="Pfam" id="PF00248"/>
    </source>
</evidence>
<dbReference type="InParanoid" id="A0A0V0QMS9"/>
<dbReference type="GO" id="GO:0005829">
    <property type="term" value="C:cytosol"/>
    <property type="evidence" value="ECO:0007669"/>
    <property type="project" value="TreeGrafter"/>
</dbReference>
<protein>
    <submittedName>
        <fullName evidence="3">NADP-dependent oxidoreductase domain</fullName>
    </submittedName>
</protein>
<dbReference type="SUPFAM" id="SSF51430">
    <property type="entry name" value="NAD(P)-linked oxidoreductase"/>
    <property type="match status" value="1"/>
</dbReference>
<name>A0A0V0QMS9_PSEPJ</name>